<dbReference type="KEGG" id="tbl:TBLA_0B02000"/>
<dbReference type="FunFam" id="3.40.50.300:FF:000149">
    <property type="entry name" value="Nuclear valosin-containing protein-like"/>
    <property type="match status" value="1"/>
</dbReference>
<dbReference type="InterPro" id="IPR003593">
    <property type="entry name" value="AAA+_ATPase"/>
</dbReference>
<keyword evidence="15" id="KW-1185">Reference proteome</keyword>
<protein>
    <recommendedName>
        <fullName evidence="11">Peroxisomal ATPase PEX1</fullName>
    </recommendedName>
    <alternativeName>
        <fullName evidence="10">Peroxin-1</fullName>
    </alternativeName>
</protein>
<dbReference type="InterPro" id="IPR015342">
    <property type="entry name" value="PEX1-N_C-lobe"/>
</dbReference>
<dbReference type="AlphaFoldDB" id="I2GY41"/>
<evidence type="ECO:0000313" key="15">
    <source>
        <dbReference type="Proteomes" id="UP000002866"/>
    </source>
</evidence>
<dbReference type="OrthoDB" id="2187at2759"/>
<dbReference type="InParanoid" id="I2GY41"/>
<keyword evidence="4" id="KW-0962">Peroxisome biogenesis</keyword>
<dbReference type="SUPFAM" id="SSF50692">
    <property type="entry name" value="ADC-like"/>
    <property type="match status" value="1"/>
</dbReference>
<dbReference type="eggNOG" id="KOG0735">
    <property type="taxonomic scope" value="Eukaryota"/>
</dbReference>
<dbReference type="InterPro" id="IPR027417">
    <property type="entry name" value="P-loop_NTPase"/>
</dbReference>
<keyword evidence="5" id="KW-0547">Nucleotide-binding</keyword>
<evidence type="ECO:0000256" key="12">
    <source>
        <dbReference type="ARBA" id="ARBA00048778"/>
    </source>
</evidence>
<gene>
    <name evidence="14" type="primary">TBLA0B02000</name>
    <name evidence="14" type="ORF">TBLA_0B02000</name>
</gene>
<dbReference type="InterPro" id="IPR009010">
    <property type="entry name" value="Asp_de-COase-like_dom_sf"/>
</dbReference>
<evidence type="ECO:0000313" key="14">
    <source>
        <dbReference type="EMBL" id="CCH59043.1"/>
    </source>
</evidence>
<evidence type="ECO:0000256" key="7">
    <source>
        <dbReference type="ARBA" id="ARBA00022840"/>
    </source>
</evidence>
<feature type="domain" description="AAA+ ATPase" evidence="13">
    <location>
        <begin position="444"/>
        <end position="573"/>
    </location>
</feature>
<evidence type="ECO:0000256" key="3">
    <source>
        <dbReference type="ARBA" id="ARBA00022448"/>
    </source>
</evidence>
<dbReference type="Gene3D" id="1.10.8.60">
    <property type="match status" value="2"/>
</dbReference>
<dbReference type="PROSITE" id="PS00674">
    <property type="entry name" value="AAA"/>
    <property type="match status" value="1"/>
</dbReference>
<evidence type="ECO:0000256" key="4">
    <source>
        <dbReference type="ARBA" id="ARBA00022593"/>
    </source>
</evidence>
<dbReference type="PANTHER" id="PTHR23077:SF12">
    <property type="entry name" value="PEROXISOMAL ATPASE PEX1"/>
    <property type="match status" value="1"/>
</dbReference>
<dbReference type="InterPro" id="IPR029067">
    <property type="entry name" value="CDC48_domain_2-like_sf"/>
</dbReference>
<dbReference type="FunCoup" id="I2GY41">
    <property type="interactions" value="225"/>
</dbReference>
<evidence type="ECO:0000256" key="6">
    <source>
        <dbReference type="ARBA" id="ARBA00022801"/>
    </source>
</evidence>
<evidence type="ECO:0000259" key="13">
    <source>
        <dbReference type="SMART" id="SM00382"/>
    </source>
</evidence>
<dbReference type="CDD" id="cd19526">
    <property type="entry name" value="RecA-like_PEX1_r2"/>
    <property type="match status" value="1"/>
</dbReference>
<dbReference type="GeneID" id="14494213"/>
<dbReference type="Proteomes" id="UP000002866">
    <property type="component" value="Chromosome 2"/>
</dbReference>
<dbReference type="GO" id="GO:0043335">
    <property type="term" value="P:protein unfolding"/>
    <property type="evidence" value="ECO:0007669"/>
    <property type="project" value="EnsemblFungi"/>
</dbReference>
<dbReference type="SMART" id="SM00382">
    <property type="entry name" value="AAA"/>
    <property type="match status" value="2"/>
</dbReference>
<comment type="similarity">
    <text evidence="2">Belongs to the AAA ATPase family.</text>
</comment>
<dbReference type="STRING" id="1071380.I2GY41"/>
<dbReference type="HOGENOM" id="CLU_000688_1_1_1"/>
<dbReference type="GO" id="GO:0005829">
    <property type="term" value="C:cytosol"/>
    <property type="evidence" value="ECO:0007669"/>
    <property type="project" value="TreeGrafter"/>
</dbReference>
<keyword evidence="9" id="KW-0472">Membrane</keyword>
<dbReference type="Gene3D" id="3.40.50.300">
    <property type="entry name" value="P-loop containing nucleotide triphosphate hydrolases"/>
    <property type="match status" value="2"/>
</dbReference>
<dbReference type="GO" id="GO:0005778">
    <property type="term" value="C:peroxisomal membrane"/>
    <property type="evidence" value="ECO:0007669"/>
    <property type="project" value="EnsemblFungi"/>
</dbReference>
<dbReference type="RefSeq" id="XP_004178562.1">
    <property type="nucleotide sequence ID" value="XM_004178514.1"/>
</dbReference>
<name>I2GY41_HENB6</name>
<accession>I2GY41</accession>
<keyword evidence="6" id="KW-0378">Hydrolase</keyword>
<dbReference type="Pfam" id="PF17862">
    <property type="entry name" value="AAA_lid_3"/>
    <property type="match status" value="1"/>
</dbReference>
<evidence type="ECO:0000256" key="8">
    <source>
        <dbReference type="ARBA" id="ARBA00022927"/>
    </source>
</evidence>
<dbReference type="Pfam" id="PF00004">
    <property type="entry name" value="AAA"/>
    <property type="match status" value="2"/>
</dbReference>
<dbReference type="InterPro" id="IPR041569">
    <property type="entry name" value="AAA_lid_3"/>
</dbReference>
<dbReference type="GO" id="GO:0016887">
    <property type="term" value="F:ATP hydrolysis activity"/>
    <property type="evidence" value="ECO:0007669"/>
    <property type="project" value="EnsemblFungi"/>
</dbReference>
<dbReference type="OMA" id="LCYNAYL"/>
<evidence type="ECO:0000256" key="2">
    <source>
        <dbReference type="ARBA" id="ARBA00006914"/>
    </source>
</evidence>
<evidence type="ECO:0000256" key="10">
    <source>
        <dbReference type="ARBA" id="ARBA00032509"/>
    </source>
</evidence>
<dbReference type="GO" id="GO:0005524">
    <property type="term" value="F:ATP binding"/>
    <property type="evidence" value="ECO:0007669"/>
    <property type="project" value="UniProtKB-KW"/>
</dbReference>
<evidence type="ECO:0000256" key="5">
    <source>
        <dbReference type="ARBA" id="ARBA00022741"/>
    </source>
</evidence>
<keyword evidence="7" id="KW-0067">ATP-binding</keyword>
<dbReference type="InterPro" id="IPR050168">
    <property type="entry name" value="AAA_ATPase_domain"/>
</dbReference>
<sequence>MPEDNTKNLKFNHITINYSNDIHGNFISLPNSIIQILDSTDIPIHEFGITIFDSKTSLLHAGWNGYESLPLFNGSQTISINPILAQAHNIAHGSTVSLEVINYDKSSIADEVHIIPLASDDWELIESNTIYLQDEILQQTRVIARDEILLCHINNMICRFKINKIVPESLQSARIFNNTLIIVEPKENKLRRPKNISSQNNELSNNLFPLEIYRSLWKMEKIDTSNNSIFVGFINSKHFKSPLAYVSIINFELSLKEKPSVPSECSDMSNKRIAIEIRCNDSVPTGQILLSENIWNSIGMEPNNGCKINIEFIVANNQENVTECKIIIQQCTNDKNAELQLIDEDLLKGKIDNSHYNVLTDGQYLSMENVYIRIVSSKNGKHIPFLQLNNKDKLNYIIKENINLDRQLGVSAKYDEIVACHDKYLKLNEIDNEILDYITFPFLPSPGVIIEGTSYLGKTTMLKELAMQLQVSYGYFTKYVDCKNIHETTSFERMKKLIDNWIDILKFYQPCILILDEANILFPNNKSDDPQQQILLQQGESVSSKITLYFIDKMNELFKSDINCVRVIFSAIDQESLNSLFFTKHFIVENWKLMPPNVNGREKLLKYFNAQTPIINNDDSYHNIALEIEGYSPLDIKHLIEQLYLQSQFPDKLHDNEDELISSCIKEFKPMSLEGIKLTKNTGVKWTDIGALQNTKRVLLETLEWPNKYEPIFKNCPLRLRSGILLYGYPGCGKTLLANAIAEQCGLNFITIKGPEILNKYIGASEQNIRELFDKAMSIQPCILFFDEFESIAPKRGHDSTGVTDRIVNQLLTQMDGAEGLDGVYVLAATSRPDLIDPALLRPGRLDKSIICDMPNHQEREEILQTITSVNTNLPNKIIIDENVNLNDIAQKTENYTGADLQGLCYNAYLKAVHRSLESENVPNKGTTVEENSHRIEDEEYFIINDNKGDGYIYKNASANSSTQSPATLNPHTVKVTPECLTKALHDTKPSISQHELAKLQSIYTKFVAEREGKLRDGEAPQEVSSRLSLM</sequence>
<dbReference type="InterPro" id="IPR003960">
    <property type="entry name" value="ATPase_AAA_CS"/>
</dbReference>
<reference evidence="14 15" key="1">
    <citation type="journal article" date="2011" name="Proc. Natl. Acad. Sci. U.S.A.">
        <title>Evolutionary erosion of yeast sex chromosomes by mating-type switching accidents.</title>
        <authorList>
            <person name="Gordon J.L."/>
            <person name="Armisen D."/>
            <person name="Proux-Wera E."/>
            <person name="Oheigeartaigh S.S."/>
            <person name="Byrne K.P."/>
            <person name="Wolfe K.H."/>
        </authorList>
    </citation>
    <scope>NUCLEOTIDE SEQUENCE [LARGE SCALE GENOMIC DNA]</scope>
    <source>
        <strain evidence="15">ATCC 34711 / CBS 6284 / DSM 70876 / NBRC 10599 / NRRL Y-10934 / UCD 77-7</strain>
    </source>
</reference>
<evidence type="ECO:0000256" key="9">
    <source>
        <dbReference type="ARBA" id="ARBA00023136"/>
    </source>
</evidence>
<dbReference type="GO" id="GO:0140318">
    <property type="term" value="F:protein transporter activity"/>
    <property type="evidence" value="ECO:0007669"/>
    <property type="project" value="EnsemblFungi"/>
</dbReference>
<dbReference type="GO" id="GO:1904949">
    <property type="term" value="C:ATPase complex"/>
    <property type="evidence" value="ECO:0007669"/>
    <property type="project" value="EnsemblFungi"/>
</dbReference>
<dbReference type="Pfam" id="PF09262">
    <property type="entry name" value="PEX-1N"/>
    <property type="match status" value="1"/>
</dbReference>
<dbReference type="Gene3D" id="3.10.330.10">
    <property type="match status" value="1"/>
</dbReference>
<dbReference type="SUPFAM" id="SSF54585">
    <property type="entry name" value="Cdc48 domain 2-like"/>
    <property type="match status" value="1"/>
</dbReference>
<dbReference type="SUPFAM" id="SSF52540">
    <property type="entry name" value="P-loop containing nucleoside triphosphate hydrolases"/>
    <property type="match status" value="2"/>
</dbReference>
<comment type="catalytic activity">
    <reaction evidence="12">
        <text>ATP + H2O = ADP + phosphate + H(+)</text>
        <dbReference type="Rhea" id="RHEA:13065"/>
        <dbReference type="ChEBI" id="CHEBI:15377"/>
        <dbReference type="ChEBI" id="CHEBI:15378"/>
        <dbReference type="ChEBI" id="CHEBI:30616"/>
        <dbReference type="ChEBI" id="CHEBI:43474"/>
        <dbReference type="ChEBI" id="CHEBI:456216"/>
    </reaction>
    <physiologicalReaction direction="left-to-right" evidence="12">
        <dbReference type="Rhea" id="RHEA:13066"/>
    </physiologicalReaction>
</comment>
<dbReference type="GO" id="GO:0016562">
    <property type="term" value="P:protein import into peroxisome matrix, receptor recycling"/>
    <property type="evidence" value="ECO:0007669"/>
    <property type="project" value="EnsemblFungi"/>
</dbReference>
<dbReference type="EMBL" id="HE806317">
    <property type="protein sequence ID" value="CCH59043.1"/>
    <property type="molecule type" value="Genomic_DNA"/>
</dbReference>
<keyword evidence="3" id="KW-0813">Transport</keyword>
<organism evidence="14 15">
    <name type="scientific">Henningerozyma blattae (strain ATCC 34711 / CBS 6284 / DSM 70876 / NBRC 10599 / NRRL Y-10934 / UCD 77-7)</name>
    <name type="common">Yeast</name>
    <name type="synonym">Tetrapisispora blattae</name>
    <dbReference type="NCBI Taxonomy" id="1071380"/>
    <lineage>
        <taxon>Eukaryota</taxon>
        <taxon>Fungi</taxon>
        <taxon>Dikarya</taxon>
        <taxon>Ascomycota</taxon>
        <taxon>Saccharomycotina</taxon>
        <taxon>Saccharomycetes</taxon>
        <taxon>Saccharomycetales</taxon>
        <taxon>Saccharomycetaceae</taxon>
        <taxon>Henningerozyma</taxon>
    </lineage>
</organism>
<keyword evidence="8" id="KW-0653">Protein transport</keyword>
<dbReference type="PANTHER" id="PTHR23077">
    <property type="entry name" value="AAA-FAMILY ATPASE"/>
    <property type="match status" value="1"/>
</dbReference>
<proteinExistence type="inferred from homology"/>
<comment type="subcellular location">
    <subcellularLocation>
        <location evidence="1">Membrane</location>
    </subcellularLocation>
</comment>
<feature type="domain" description="AAA+ ATPase" evidence="13">
    <location>
        <begin position="720"/>
        <end position="855"/>
    </location>
</feature>
<evidence type="ECO:0000256" key="11">
    <source>
        <dbReference type="ARBA" id="ARBA00034532"/>
    </source>
</evidence>
<dbReference type="InterPro" id="IPR003959">
    <property type="entry name" value="ATPase_AAA_core"/>
</dbReference>
<evidence type="ECO:0000256" key="1">
    <source>
        <dbReference type="ARBA" id="ARBA00004370"/>
    </source>
</evidence>